<dbReference type="CDD" id="cd02968">
    <property type="entry name" value="SCO"/>
    <property type="match status" value="1"/>
</dbReference>
<keyword evidence="2" id="KW-0479">Metal-binding</keyword>
<comment type="caution">
    <text evidence="4">The sequence shown here is derived from an EMBL/GenBank/DDBJ whole genome shotgun (WGS) entry which is preliminary data.</text>
</comment>
<reference evidence="4 5" key="1">
    <citation type="submission" date="2020-02" db="EMBL/GenBank/DDBJ databases">
        <authorList>
            <person name="Hogendoorn C."/>
        </authorList>
    </citation>
    <scope>NUCLEOTIDE SEQUENCE [LARGE SCALE GENOMIC DNA]</scope>
    <source>
        <strain evidence="4">METHB21</strain>
    </source>
</reference>
<protein>
    <submittedName>
        <fullName evidence="4">Protein SCO1/2</fullName>
    </submittedName>
</protein>
<keyword evidence="5" id="KW-1185">Reference proteome</keyword>
<organism evidence="4 5">
    <name type="scientific">Candidatus Methylobacter favarea</name>
    <dbReference type="NCBI Taxonomy" id="2707345"/>
    <lineage>
        <taxon>Bacteria</taxon>
        <taxon>Pseudomonadati</taxon>
        <taxon>Pseudomonadota</taxon>
        <taxon>Gammaproteobacteria</taxon>
        <taxon>Methylococcales</taxon>
        <taxon>Methylococcaceae</taxon>
        <taxon>Methylobacter</taxon>
    </lineage>
</organism>
<dbReference type="Gene3D" id="3.40.30.10">
    <property type="entry name" value="Glutaredoxin"/>
    <property type="match status" value="1"/>
</dbReference>
<keyword evidence="3" id="KW-1015">Disulfide bond</keyword>
<dbReference type="GO" id="GO:0046872">
    <property type="term" value="F:metal ion binding"/>
    <property type="evidence" value="ECO:0007669"/>
    <property type="project" value="UniProtKB-KW"/>
</dbReference>
<dbReference type="Proteomes" id="UP000494216">
    <property type="component" value="Unassembled WGS sequence"/>
</dbReference>
<comment type="similarity">
    <text evidence="1">Belongs to the SCO1/2 family.</text>
</comment>
<evidence type="ECO:0000256" key="2">
    <source>
        <dbReference type="PIRSR" id="PIRSR603782-1"/>
    </source>
</evidence>
<gene>
    <name evidence="4" type="ORF">METHB2_60095</name>
</gene>
<accession>A0A8S0XHZ8</accession>
<dbReference type="EMBL" id="CADCXN010000091">
    <property type="protein sequence ID" value="CAA9892203.1"/>
    <property type="molecule type" value="Genomic_DNA"/>
</dbReference>
<dbReference type="RefSeq" id="WP_174626981.1">
    <property type="nucleotide sequence ID" value="NZ_CADCXN010000091.1"/>
</dbReference>
<evidence type="ECO:0000313" key="5">
    <source>
        <dbReference type="Proteomes" id="UP000494216"/>
    </source>
</evidence>
<dbReference type="Pfam" id="PF02630">
    <property type="entry name" value="SCO1-SenC"/>
    <property type="match status" value="1"/>
</dbReference>
<feature type="disulfide bond" description="Redox-active" evidence="3">
    <location>
        <begin position="91"/>
        <end position="95"/>
    </location>
</feature>
<dbReference type="InterPro" id="IPR036249">
    <property type="entry name" value="Thioredoxin-like_sf"/>
</dbReference>
<dbReference type="PANTHER" id="PTHR12151:SF25">
    <property type="entry name" value="LINALOOL DEHYDRATASE_ISOMERASE DOMAIN-CONTAINING PROTEIN"/>
    <property type="match status" value="1"/>
</dbReference>
<dbReference type="AlphaFoldDB" id="A0A8S0XHZ8"/>
<feature type="binding site" evidence="2">
    <location>
        <position position="95"/>
    </location>
    <ligand>
        <name>Cu cation</name>
        <dbReference type="ChEBI" id="CHEBI:23378"/>
    </ligand>
</feature>
<keyword evidence="2" id="KW-0186">Copper</keyword>
<dbReference type="InterPro" id="IPR003782">
    <property type="entry name" value="SCO1/SenC"/>
</dbReference>
<feature type="binding site" evidence="2">
    <location>
        <position position="180"/>
    </location>
    <ligand>
        <name>Cu cation</name>
        <dbReference type="ChEBI" id="CHEBI:23378"/>
    </ligand>
</feature>
<feature type="binding site" evidence="2">
    <location>
        <position position="91"/>
    </location>
    <ligand>
        <name>Cu cation</name>
        <dbReference type="ChEBI" id="CHEBI:23378"/>
    </ligand>
</feature>
<proteinExistence type="inferred from homology"/>
<dbReference type="PANTHER" id="PTHR12151">
    <property type="entry name" value="ELECTRON TRANSPORT PROTIN SCO1/SENC FAMILY MEMBER"/>
    <property type="match status" value="1"/>
</dbReference>
<evidence type="ECO:0000256" key="3">
    <source>
        <dbReference type="PIRSR" id="PIRSR603782-2"/>
    </source>
</evidence>
<sequence>MSQLTGPSKYFRLPPYIFRLIYATASARFLIGIALASGLTSCNSEPAWHLNNISGHLPDLEFALISDKGMPVTAQTFKGRLIVMYFGFTHCAAECPVAMARLSQVLQKLGKDADRVHILFVTLDPGRDTSPVLHRYLSAFNAAHMTGLTGNKQAIIDLVKRYRSAYRPATGGGKSNDIAHSAAVYIFDAQGQARLLFSPAEPDKNLVSDLLRLLHESR</sequence>
<dbReference type="SUPFAM" id="SSF52833">
    <property type="entry name" value="Thioredoxin-like"/>
    <property type="match status" value="1"/>
</dbReference>
<evidence type="ECO:0000313" key="4">
    <source>
        <dbReference type="EMBL" id="CAA9892203.1"/>
    </source>
</evidence>
<evidence type="ECO:0000256" key="1">
    <source>
        <dbReference type="ARBA" id="ARBA00010996"/>
    </source>
</evidence>
<name>A0A8S0XHZ8_9GAMM</name>